<feature type="region of interest" description="Disordered" evidence="1">
    <location>
        <begin position="48"/>
        <end position="77"/>
    </location>
</feature>
<dbReference type="InterPro" id="IPR055985">
    <property type="entry name" value="DUF7563"/>
</dbReference>
<evidence type="ECO:0000256" key="1">
    <source>
        <dbReference type="SAM" id="MobiDB-lite"/>
    </source>
</evidence>
<dbReference type="Proteomes" id="UP001058330">
    <property type="component" value="Chromosome"/>
</dbReference>
<reference evidence="2" key="1">
    <citation type="submission" date="2021-07" db="EMBL/GenBank/DDBJ databases">
        <title>Studies on halocins as antimicrobial molecules from haloarchaea.</title>
        <authorList>
            <person name="Kumar S."/>
            <person name="Khare S.K."/>
        </authorList>
    </citation>
    <scope>NUCLEOTIDE SEQUENCE</scope>
    <source>
        <strain evidence="2">NCIM 5678</strain>
    </source>
</reference>
<sequence length="77" mass="8789">MPLFTEAKPRECGHCGRHVTHDFCRVYGDSDDRVHRCRKCDTTVRIQQGSAAGRNVRTPDPQTSPGRHGNEPERWSQ</sequence>
<dbReference type="Pfam" id="PF24444">
    <property type="entry name" value="DUF7563"/>
    <property type="match status" value="1"/>
</dbReference>
<proteinExistence type="predicted"/>
<organism evidence="2 3">
    <name type="scientific">Haloferax larsenii</name>
    <dbReference type="NCBI Taxonomy" id="302484"/>
    <lineage>
        <taxon>Archaea</taxon>
        <taxon>Methanobacteriati</taxon>
        <taxon>Methanobacteriota</taxon>
        <taxon>Stenosarchaea group</taxon>
        <taxon>Halobacteria</taxon>
        <taxon>Halobacteriales</taxon>
        <taxon>Haloferacaceae</taxon>
        <taxon>Haloferax</taxon>
    </lineage>
</organism>
<dbReference type="GeneID" id="74528447"/>
<keyword evidence="3" id="KW-1185">Reference proteome</keyword>
<accession>A0ABY5RJ32</accession>
<protein>
    <recommendedName>
        <fullName evidence="4">Small CPxCG-related zinc finger protein</fullName>
    </recommendedName>
</protein>
<dbReference type="RefSeq" id="WP_258303187.1">
    <property type="nucleotide sequence ID" value="NZ_CP078063.1"/>
</dbReference>
<evidence type="ECO:0000313" key="3">
    <source>
        <dbReference type="Proteomes" id="UP001058330"/>
    </source>
</evidence>
<dbReference type="EMBL" id="CP078063">
    <property type="protein sequence ID" value="UVE51443.1"/>
    <property type="molecule type" value="Genomic_DNA"/>
</dbReference>
<evidence type="ECO:0000313" key="2">
    <source>
        <dbReference type="EMBL" id="UVE51443.1"/>
    </source>
</evidence>
<evidence type="ECO:0008006" key="4">
    <source>
        <dbReference type="Google" id="ProtNLM"/>
    </source>
</evidence>
<gene>
    <name evidence="2" type="ORF">KU306_06075</name>
</gene>
<feature type="compositionally biased region" description="Basic and acidic residues" evidence="1">
    <location>
        <begin position="68"/>
        <end position="77"/>
    </location>
</feature>
<name>A0ABY5RJ32_HALLR</name>